<evidence type="ECO:0000256" key="2">
    <source>
        <dbReference type="SAM" id="Phobius"/>
    </source>
</evidence>
<feature type="compositionally biased region" description="Basic and acidic residues" evidence="1">
    <location>
        <begin position="31"/>
        <end position="42"/>
    </location>
</feature>
<evidence type="ECO:0000313" key="4">
    <source>
        <dbReference type="Proteomes" id="UP000273405"/>
    </source>
</evidence>
<evidence type="ECO:0008006" key="5">
    <source>
        <dbReference type="Google" id="ProtNLM"/>
    </source>
</evidence>
<gene>
    <name evidence="3" type="ORF">D7X12_29590</name>
</gene>
<evidence type="ECO:0000256" key="1">
    <source>
        <dbReference type="SAM" id="MobiDB-lite"/>
    </source>
</evidence>
<protein>
    <recommendedName>
        <fullName evidence="5">DUF883 family protein</fullName>
    </recommendedName>
</protein>
<keyword evidence="2" id="KW-1133">Transmembrane helix</keyword>
<keyword evidence="2" id="KW-0472">Membrane</keyword>
<proteinExistence type="predicted"/>
<sequence length="144" mass="15623">MGSIMEEERLKNPGFYNEGQSASSSMAGDRAGFKQEGKEQVKRIGGLTRQRAFSQVDSRKGALVESLNGFARQLESISSQGDVQVPQQLIGSAVGFVRKASDTLEQNSTEELLRQAQTRMRERPAVALAGCALLGFVAARFLKA</sequence>
<dbReference type="EMBL" id="RAWG01000242">
    <property type="protein sequence ID" value="RKH37443.1"/>
    <property type="molecule type" value="Genomic_DNA"/>
</dbReference>
<dbReference type="OrthoDB" id="5516808at2"/>
<reference evidence="4" key="1">
    <citation type="submission" date="2018-09" db="EMBL/GenBank/DDBJ databases">
        <authorList>
            <person name="Livingstone P.G."/>
            <person name="Whitworth D.E."/>
        </authorList>
    </citation>
    <scope>NUCLEOTIDE SEQUENCE [LARGE SCALE GENOMIC DNA]</scope>
    <source>
        <strain evidence="4">CA040B</strain>
    </source>
</reference>
<organism evidence="3 4">
    <name type="scientific">Corallococcus sicarius</name>
    <dbReference type="NCBI Taxonomy" id="2316726"/>
    <lineage>
        <taxon>Bacteria</taxon>
        <taxon>Pseudomonadati</taxon>
        <taxon>Myxococcota</taxon>
        <taxon>Myxococcia</taxon>
        <taxon>Myxococcales</taxon>
        <taxon>Cystobacterineae</taxon>
        <taxon>Myxococcaceae</taxon>
        <taxon>Corallococcus</taxon>
    </lineage>
</organism>
<dbReference type="RefSeq" id="WP_120628605.1">
    <property type="nucleotide sequence ID" value="NZ_RAWG01000242.1"/>
</dbReference>
<keyword evidence="2" id="KW-0812">Transmembrane</keyword>
<evidence type="ECO:0000313" key="3">
    <source>
        <dbReference type="EMBL" id="RKH37443.1"/>
    </source>
</evidence>
<keyword evidence="4" id="KW-1185">Reference proteome</keyword>
<comment type="caution">
    <text evidence="3">The sequence shown here is derived from an EMBL/GenBank/DDBJ whole genome shotgun (WGS) entry which is preliminary data.</text>
</comment>
<dbReference type="Proteomes" id="UP000273405">
    <property type="component" value="Unassembled WGS sequence"/>
</dbReference>
<accession>A0A3A8N053</accession>
<dbReference type="AlphaFoldDB" id="A0A3A8N053"/>
<feature type="region of interest" description="Disordered" evidence="1">
    <location>
        <begin position="1"/>
        <end position="45"/>
    </location>
</feature>
<name>A0A3A8N053_9BACT</name>
<feature type="compositionally biased region" description="Basic and acidic residues" evidence="1">
    <location>
        <begin position="1"/>
        <end position="11"/>
    </location>
</feature>
<feature type="transmembrane region" description="Helical" evidence="2">
    <location>
        <begin position="124"/>
        <end position="142"/>
    </location>
</feature>